<sequence>MMEMSLLMSSNKKCSKHSSK</sequence>
<dbReference type="EMBL" id="GGEC01027756">
    <property type="protein sequence ID" value="MBX08240.1"/>
    <property type="molecule type" value="Transcribed_RNA"/>
</dbReference>
<accession>A0A2P2KRA9</accession>
<organism evidence="2">
    <name type="scientific">Rhizophora mucronata</name>
    <name type="common">Asiatic mangrove</name>
    <dbReference type="NCBI Taxonomy" id="61149"/>
    <lineage>
        <taxon>Eukaryota</taxon>
        <taxon>Viridiplantae</taxon>
        <taxon>Streptophyta</taxon>
        <taxon>Embryophyta</taxon>
        <taxon>Tracheophyta</taxon>
        <taxon>Spermatophyta</taxon>
        <taxon>Magnoliopsida</taxon>
        <taxon>eudicotyledons</taxon>
        <taxon>Gunneridae</taxon>
        <taxon>Pentapetalae</taxon>
        <taxon>rosids</taxon>
        <taxon>fabids</taxon>
        <taxon>Malpighiales</taxon>
        <taxon>Rhizophoraceae</taxon>
        <taxon>Rhizophora</taxon>
    </lineage>
</organism>
<reference evidence="2" key="1">
    <citation type="submission" date="2018-02" db="EMBL/GenBank/DDBJ databases">
        <title>Rhizophora mucronata_Transcriptome.</title>
        <authorList>
            <person name="Meera S.P."/>
            <person name="Sreeshan A."/>
            <person name="Augustine A."/>
        </authorList>
    </citation>
    <scope>NUCLEOTIDE SEQUENCE</scope>
    <source>
        <tissue evidence="2">Leaf</tissue>
    </source>
</reference>
<evidence type="ECO:0000313" key="2">
    <source>
        <dbReference type="EMBL" id="MBX08240.1"/>
    </source>
</evidence>
<name>A0A2P2KRA9_RHIMU</name>
<protein>
    <submittedName>
        <fullName evidence="2">Uncharacterized protein</fullName>
    </submittedName>
</protein>
<feature type="region of interest" description="Disordered" evidence="1">
    <location>
        <begin position="1"/>
        <end position="20"/>
    </location>
</feature>
<proteinExistence type="predicted"/>
<evidence type="ECO:0000256" key="1">
    <source>
        <dbReference type="SAM" id="MobiDB-lite"/>
    </source>
</evidence>
<dbReference type="AlphaFoldDB" id="A0A2P2KRA9"/>